<feature type="region of interest" description="Disordered" evidence="1">
    <location>
        <begin position="27"/>
        <end position="58"/>
    </location>
</feature>
<organism evidence="2">
    <name type="scientific">marine metagenome</name>
    <dbReference type="NCBI Taxonomy" id="408172"/>
    <lineage>
        <taxon>unclassified sequences</taxon>
        <taxon>metagenomes</taxon>
        <taxon>ecological metagenomes</taxon>
    </lineage>
</organism>
<name>A0A382PD59_9ZZZZ</name>
<evidence type="ECO:0000256" key="1">
    <source>
        <dbReference type="SAM" id="MobiDB-lite"/>
    </source>
</evidence>
<feature type="non-terminal residue" evidence="2">
    <location>
        <position position="1"/>
    </location>
</feature>
<protein>
    <submittedName>
        <fullName evidence="2">Uncharacterized protein</fullName>
    </submittedName>
</protein>
<gene>
    <name evidence="2" type="ORF">METZ01_LOCUS324177</name>
</gene>
<proteinExistence type="predicted"/>
<sequence>VPASQEQKVDFLLKKIGFSASKTGIAEDESTISSSTNTAKKPFEEGIPSPLVIPSTSL</sequence>
<dbReference type="AlphaFoldDB" id="A0A382PD59"/>
<evidence type="ECO:0000313" key="2">
    <source>
        <dbReference type="EMBL" id="SVC71323.1"/>
    </source>
</evidence>
<feature type="non-terminal residue" evidence="2">
    <location>
        <position position="58"/>
    </location>
</feature>
<dbReference type="EMBL" id="UINC01106571">
    <property type="protein sequence ID" value="SVC71323.1"/>
    <property type="molecule type" value="Genomic_DNA"/>
</dbReference>
<reference evidence="2" key="1">
    <citation type="submission" date="2018-05" db="EMBL/GenBank/DDBJ databases">
        <authorList>
            <person name="Lanie J.A."/>
            <person name="Ng W.-L."/>
            <person name="Kazmierczak K.M."/>
            <person name="Andrzejewski T.M."/>
            <person name="Davidsen T.M."/>
            <person name="Wayne K.J."/>
            <person name="Tettelin H."/>
            <person name="Glass J.I."/>
            <person name="Rusch D."/>
            <person name="Podicherti R."/>
            <person name="Tsui H.-C.T."/>
            <person name="Winkler M.E."/>
        </authorList>
    </citation>
    <scope>NUCLEOTIDE SEQUENCE</scope>
</reference>
<accession>A0A382PD59</accession>